<feature type="region of interest" description="Disordered" evidence="1">
    <location>
        <begin position="1"/>
        <end position="133"/>
    </location>
</feature>
<protein>
    <submittedName>
        <fullName evidence="2">Uncharacterized protein</fullName>
    </submittedName>
</protein>
<reference evidence="2 3" key="1">
    <citation type="submission" date="2019-02" db="EMBL/GenBank/DDBJ databases">
        <title>Genome sequencing of the rare red list fungi Phlebia centrifuga.</title>
        <authorList>
            <person name="Buettner E."/>
            <person name="Kellner H."/>
        </authorList>
    </citation>
    <scope>NUCLEOTIDE SEQUENCE [LARGE SCALE GENOMIC DNA]</scope>
    <source>
        <strain evidence="2 3">DSM 108282</strain>
    </source>
</reference>
<evidence type="ECO:0000256" key="1">
    <source>
        <dbReference type="SAM" id="MobiDB-lite"/>
    </source>
</evidence>
<evidence type="ECO:0000313" key="3">
    <source>
        <dbReference type="Proteomes" id="UP000309038"/>
    </source>
</evidence>
<dbReference type="Pfam" id="PF08624">
    <property type="entry name" value="CRC_subunit"/>
    <property type="match status" value="1"/>
</dbReference>
<feature type="compositionally biased region" description="Acidic residues" evidence="1">
    <location>
        <begin position="88"/>
        <end position="106"/>
    </location>
</feature>
<keyword evidence="3" id="KW-1185">Reference proteome</keyword>
<evidence type="ECO:0000313" key="2">
    <source>
        <dbReference type="EMBL" id="THG95350.1"/>
    </source>
</evidence>
<dbReference type="EMBL" id="SGPJ01000331">
    <property type="protein sequence ID" value="THG95350.1"/>
    <property type="molecule type" value="Genomic_DNA"/>
</dbReference>
<name>A0A4S4KCG5_9APHY</name>
<comment type="caution">
    <text evidence="2">The sequence shown here is derived from an EMBL/GenBank/DDBJ whole genome shotgun (WGS) entry which is preliminary data.</text>
</comment>
<feature type="compositionally biased region" description="Acidic residues" evidence="1">
    <location>
        <begin position="114"/>
        <end position="133"/>
    </location>
</feature>
<organism evidence="2 3">
    <name type="scientific">Hermanssonia centrifuga</name>
    <dbReference type="NCBI Taxonomy" id="98765"/>
    <lineage>
        <taxon>Eukaryota</taxon>
        <taxon>Fungi</taxon>
        <taxon>Dikarya</taxon>
        <taxon>Basidiomycota</taxon>
        <taxon>Agaricomycotina</taxon>
        <taxon>Agaricomycetes</taxon>
        <taxon>Polyporales</taxon>
        <taxon>Meruliaceae</taxon>
        <taxon>Hermanssonia</taxon>
    </lineage>
</organism>
<sequence>MPPTVSKSSGKIVIKPPQRGRGRVPAATRPTIRIGPRVVAAAVTREETPTENQDGSDSASLAPLGEEDEQSSSLTSNAGENGALDFTPQEEEVGVDDGEEHEETQEENIKEEGMDVDVDVDDNNEGDDGVSEAVGEDGDVAIVSTPKEAGDEGRQFKAQTFTLPNRHPTRKYMLAIDAARTSGFRDSLYYFRRNPLAFKLNANQWEKDHLIEIGKLGSHLRTRSVTLITARSAYKLHGAKMILEGRWVVDDYNEEKVLAEITERGLKPGDSVGELVDTSTIAAEAAALAGTSTRDAGKQDRGGPSGGTGIYRAGGPTTIFGGSGWGPYSDGPLNAVRKSLLNREGLNEENWMWMTAQRTLEAGDEWKKIRQEGLRACGGILGEEDIVSEVEMKRAMDEIEGEDGEDRSDTQPLRSRWEVVHDPGKHVLGGTKAGNGAWGVAWVDTVMELPNPDEDEQMRLQAMKLILEESEREEVQAL</sequence>
<accession>A0A4S4KCG5</accession>
<feature type="compositionally biased region" description="Polar residues" evidence="1">
    <location>
        <begin position="50"/>
        <end position="59"/>
    </location>
</feature>
<dbReference type="Proteomes" id="UP000309038">
    <property type="component" value="Unassembled WGS sequence"/>
</dbReference>
<feature type="region of interest" description="Disordered" evidence="1">
    <location>
        <begin position="290"/>
        <end position="310"/>
    </location>
</feature>
<dbReference type="InterPro" id="IPR013933">
    <property type="entry name" value="CRC_Rsc7/Swp82"/>
</dbReference>
<dbReference type="AlphaFoldDB" id="A0A4S4KCG5"/>
<proteinExistence type="predicted"/>
<gene>
    <name evidence="2" type="ORF">EW026_g6289</name>
</gene>